<protein>
    <submittedName>
        <fullName evidence="8">Anaerobic nitric oxide reductase transcription regulator NorR</fullName>
    </submittedName>
</protein>
<dbReference type="PROSITE" id="PS00676">
    <property type="entry name" value="SIGMA54_INTERACT_2"/>
    <property type="match status" value="1"/>
</dbReference>
<dbReference type="PROSITE" id="PS00688">
    <property type="entry name" value="SIGMA54_INTERACT_3"/>
    <property type="match status" value="1"/>
</dbReference>
<dbReference type="InterPro" id="IPR008984">
    <property type="entry name" value="SMAD_FHA_dom_sf"/>
</dbReference>
<dbReference type="InterPro" id="IPR058031">
    <property type="entry name" value="AAA_lid_NorR"/>
</dbReference>
<dbReference type="InterPro" id="IPR025943">
    <property type="entry name" value="Sigma_54_int_dom_ATP-bd_2"/>
</dbReference>
<dbReference type="OrthoDB" id="9802322at2"/>
<dbReference type="InterPro" id="IPR027417">
    <property type="entry name" value="P-loop_NTPase"/>
</dbReference>
<dbReference type="PANTHER" id="PTHR32071">
    <property type="entry name" value="TRANSCRIPTIONAL REGULATORY PROTEIN"/>
    <property type="match status" value="1"/>
</dbReference>
<accession>A0A2S9XW56</accession>
<evidence type="ECO:0000259" key="6">
    <source>
        <dbReference type="PROSITE" id="PS50006"/>
    </source>
</evidence>
<dbReference type="RefSeq" id="WP_106392838.1">
    <property type="nucleotide sequence ID" value="NZ_PVNK01000162.1"/>
</dbReference>
<dbReference type="SMART" id="SM00382">
    <property type="entry name" value="AAA"/>
    <property type="match status" value="1"/>
</dbReference>
<keyword evidence="4" id="KW-0238">DNA-binding</keyword>
<keyword evidence="2" id="KW-0067">ATP-binding</keyword>
<dbReference type="PROSITE" id="PS00675">
    <property type="entry name" value="SIGMA54_INTERACT_1"/>
    <property type="match status" value="1"/>
</dbReference>
<evidence type="ECO:0000313" key="9">
    <source>
        <dbReference type="Proteomes" id="UP000237968"/>
    </source>
</evidence>
<dbReference type="CDD" id="cd00009">
    <property type="entry name" value="AAA"/>
    <property type="match status" value="1"/>
</dbReference>
<dbReference type="FunFam" id="3.40.50.300:FF:000006">
    <property type="entry name" value="DNA-binding transcriptional regulator NtrC"/>
    <property type="match status" value="1"/>
</dbReference>
<feature type="domain" description="FHA" evidence="6">
    <location>
        <begin position="23"/>
        <end position="72"/>
    </location>
</feature>
<dbReference type="EMBL" id="PVNK01000162">
    <property type="protein sequence ID" value="PRP97107.1"/>
    <property type="molecule type" value="Genomic_DNA"/>
</dbReference>
<dbReference type="SUPFAM" id="SSF55781">
    <property type="entry name" value="GAF domain-like"/>
    <property type="match status" value="1"/>
</dbReference>
<dbReference type="Pfam" id="PF00498">
    <property type="entry name" value="FHA"/>
    <property type="match status" value="1"/>
</dbReference>
<dbReference type="Pfam" id="PF01590">
    <property type="entry name" value="GAF"/>
    <property type="match status" value="1"/>
</dbReference>
<dbReference type="Gene3D" id="3.40.50.300">
    <property type="entry name" value="P-loop containing nucleotide triphosphate hydrolases"/>
    <property type="match status" value="1"/>
</dbReference>
<dbReference type="InterPro" id="IPR025662">
    <property type="entry name" value="Sigma_54_int_dom_ATP-bd_1"/>
</dbReference>
<dbReference type="SUPFAM" id="SSF46689">
    <property type="entry name" value="Homeodomain-like"/>
    <property type="match status" value="1"/>
</dbReference>
<keyword evidence="9" id="KW-1185">Reference proteome</keyword>
<dbReference type="Pfam" id="PF25601">
    <property type="entry name" value="AAA_lid_14"/>
    <property type="match status" value="1"/>
</dbReference>
<evidence type="ECO:0000313" key="8">
    <source>
        <dbReference type="EMBL" id="PRP97107.1"/>
    </source>
</evidence>
<dbReference type="CDD" id="cd00060">
    <property type="entry name" value="FHA"/>
    <property type="match status" value="1"/>
</dbReference>
<keyword evidence="1" id="KW-0547">Nucleotide-binding</keyword>
<dbReference type="Proteomes" id="UP000237968">
    <property type="component" value="Unassembled WGS sequence"/>
</dbReference>
<organism evidence="8 9">
    <name type="scientific">Enhygromyxa salina</name>
    <dbReference type="NCBI Taxonomy" id="215803"/>
    <lineage>
        <taxon>Bacteria</taxon>
        <taxon>Pseudomonadati</taxon>
        <taxon>Myxococcota</taxon>
        <taxon>Polyangia</taxon>
        <taxon>Nannocystales</taxon>
        <taxon>Nannocystaceae</taxon>
        <taxon>Enhygromyxa</taxon>
    </lineage>
</organism>
<keyword evidence="5" id="KW-0804">Transcription</keyword>
<dbReference type="InterPro" id="IPR002078">
    <property type="entry name" value="Sigma_54_int"/>
</dbReference>
<evidence type="ECO:0000256" key="5">
    <source>
        <dbReference type="ARBA" id="ARBA00023163"/>
    </source>
</evidence>
<dbReference type="Pfam" id="PF02954">
    <property type="entry name" value="HTH_8"/>
    <property type="match status" value="1"/>
</dbReference>
<dbReference type="GO" id="GO:0006355">
    <property type="term" value="P:regulation of DNA-templated transcription"/>
    <property type="evidence" value="ECO:0007669"/>
    <property type="project" value="InterPro"/>
</dbReference>
<dbReference type="InterPro" id="IPR009057">
    <property type="entry name" value="Homeodomain-like_sf"/>
</dbReference>
<dbReference type="GO" id="GO:0005524">
    <property type="term" value="F:ATP binding"/>
    <property type="evidence" value="ECO:0007669"/>
    <property type="project" value="UniProtKB-KW"/>
</dbReference>
<name>A0A2S9XW56_9BACT</name>
<dbReference type="Gene3D" id="1.10.10.60">
    <property type="entry name" value="Homeodomain-like"/>
    <property type="match status" value="1"/>
</dbReference>
<sequence>MPHLQYTALDGKTKQLAIVRKLTTLGSSKDSDLVIDSPDVAPAHATLTHEPGRFRLESTARSNPFFVNGKKTRSLDLRHGDIFVIGELELTFSTLDERPTPQTPTPRGDESALQLAAMQKLHNFSRLLATPADLDGLLDELIDQVVSLTRASKGFLVLAGVSNPDDPAGYEIRVARNLEREPVDDPSALLSDDIISSVISSKKPQIISDALHDTRFQNSLSVINLKLSSVMCAPLLVRGELLGLLYVGNNDIVDLFTSEQLETLEVFASQAALFIKNATLLNELRSEKTELAERLENVKFGSIIGACPQMIEVYKRVEKVASTDITVLVTGETGTGKELIAHEIHDRSPRAKGPFVTVNCGAIPENLIESELFGHVKGAFTGAVANQIGKFQAADKGTIFLDEIGEMPLALQVKLLRVLQERQIQRVGDSKTMPIDVRVVAATNRELRREVDEGNFREDLYFRLNVIGIELPPLRDRGNDVLLIARYLVGRFTKEFGDRFDPQTCFEDSAERAMANFSWPGNIRQLENHLKKAMVLAEGPRINAADLDLDVPEGASSPEDIVPLTEARDRWQRAYIDKVLALNNGNRTKTARDLGVDPRTIFRHLEKIEKEKSQEASS</sequence>
<evidence type="ECO:0000259" key="7">
    <source>
        <dbReference type="PROSITE" id="PS50045"/>
    </source>
</evidence>
<comment type="caution">
    <text evidence="8">The sequence shown here is derived from an EMBL/GenBank/DDBJ whole genome shotgun (WGS) entry which is preliminary data.</text>
</comment>
<dbReference type="Gene3D" id="2.60.200.20">
    <property type="match status" value="1"/>
</dbReference>
<dbReference type="Gene3D" id="3.30.450.40">
    <property type="match status" value="1"/>
</dbReference>
<reference evidence="8 9" key="1">
    <citation type="submission" date="2018-03" db="EMBL/GenBank/DDBJ databases">
        <title>Draft Genome Sequences of the Obligatory Marine Myxobacteria Enhygromyxa salina SWB005.</title>
        <authorList>
            <person name="Poehlein A."/>
            <person name="Moghaddam J.A."/>
            <person name="Harms H."/>
            <person name="Alanjari M."/>
            <person name="Koenig G.M."/>
            <person name="Daniel R."/>
            <person name="Schaeberle T.F."/>
        </authorList>
    </citation>
    <scope>NUCLEOTIDE SEQUENCE [LARGE SCALE GENOMIC DNA]</scope>
    <source>
        <strain evidence="8 9">SWB005</strain>
    </source>
</reference>
<evidence type="ECO:0000256" key="1">
    <source>
        <dbReference type="ARBA" id="ARBA00022741"/>
    </source>
</evidence>
<dbReference type="InterPro" id="IPR002197">
    <property type="entry name" value="HTH_Fis"/>
</dbReference>
<evidence type="ECO:0000256" key="3">
    <source>
        <dbReference type="ARBA" id="ARBA00023015"/>
    </source>
</evidence>
<dbReference type="PROSITE" id="PS50045">
    <property type="entry name" value="SIGMA54_INTERACT_4"/>
    <property type="match status" value="1"/>
</dbReference>
<dbReference type="GO" id="GO:0043565">
    <property type="term" value="F:sequence-specific DNA binding"/>
    <property type="evidence" value="ECO:0007669"/>
    <property type="project" value="InterPro"/>
</dbReference>
<dbReference type="SUPFAM" id="SSF49879">
    <property type="entry name" value="SMAD/FHA domain"/>
    <property type="match status" value="1"/>
</dbReference>
<dbReference type="SMART" id="SM00065">
    <property type="entry name" value="GAF"/>
    <property type="match status" value="1"/>
</dbReference>
<dbReference type="InterPro" id="IPR029016">
    <property type="entry name" value="GAF-like_dom_sf"/>
</dbReference>
<gene>
    <name evidence="8" type="primary">norR</name>
    <name evidence="8" type="ORF">ENSA5_34900</name>
</gene>
<dbReference type="InterPro" id="IPR000253">
    <property type="entry name" value="FHA_dom"/>
</dbReference>
<dbReference type="Gene3D" id="1.10.8.60">
    <property type="match status" value="1"/>
</dbReference>
<dbReference type="InterPro" id="IPR003593">
    <property type="entry name" value="AAA+_ATPase"/>
</dbReference>
<dbReference type="PROSITE" id="PS50006">
    <property type="entry name" value="FHA_DOMAIN"/>
    <property type="match status" value="1"/>
</dbReference>
<evidence type="ECO:0000256" key="2">
    <source>
        <dbReference type="ARBA" id="ARBA00022840"/>
    </source>
</evidence>
<keyword evidence="3" id="KW-0805">Transcription regulation</keyword>
<dbReference type="SUPFAM" id="SSF52540">
    <property type="entry name" value="P-loop containing nucleoside triphosphate hydrolases"/>
    <property type="match status" value="1"/>
</dbReference>
<dbReference type="InterPro" id="IPR003018">
    <property type="entry name" value="GAF"/>
</dbReference>
<dbReference type="Pfam" id="PF00158">
    <property type="entry name" value="Sigma54_activat"/>
    <property type="match status" value="1"/>
</dbReference>
<dbReference type="AlphaFoldDB" id="A0A2S9XW56"/>
<dbReference type="InterPro" id="IPR025944">
    <property type="entry name" value="Sigma_54_int_dom_CS"/>
</dbReference>
<proteinExistence type="predicted"/>
<evidence type="ECO:0000256" key="4">
    <source>
        <dbReference type="ARBA" id="ARBA00023125"/>
    </source>
</evidence>
<feature type="domain" description="Sigma-54 factor interaction" evidence="7">
    <location>
        <begin position="303"/>
        <end position="535"/>
    </location>
</feature>